<dbReference type="Proteomes" id="UP001281147">
    <property type="component" value="Unassembled WGS sequence"/>
</dbReference>
<reference evidence="1" key="1">
    <citation type="submission" date="2023-07" db="EMBL/GenBank/DDBJ databases">
        <title>Black Yeasts Isolated from many extreme environments.</title>
        <authorList>
            <person name="Coleine C."/>
            <person name="Stajich J.E."/>
            <person name="Selbmann L."/>
        </authorList>
    </citation>
    <scope>NUCLEOTIDE SEQUENCE</scope>
    <source>
        <strain evidence="1">CCFEE 5714</strain>
    </source>
</reference>
<protein>
    <submittedName>
        <fullName evidence="1">Uncharacterized protein</fullName>
    </submittedName>
</protein>
<accession>A0ACC3NXW3</accession>
<dbReference type="EMBL" id="JAUTXU010000004">
    <property type="protein sequence ID" value="KAK3724891.1"/>
    <property type="molecule type" value="Genomic_DNA"/>
</dbReference>
<name>A0ACC3NXW3_9PEZI</name>
<comment type="caution">
    <text evidence="1">The sequence shown here is derived from an EMBL/GenBank/DDBJ whole genome shotgun (WGS) entry which is preliminary data.</text>
</comment>
<proteinExistence type="predicted"/>
<gene>
    <name evidence="1" type="ORF">LTR37_000939</name>
</gene>
<evidence type="ECO:0000313" key="2">
    <source>
        <dbReference type="Proteomes" id="UP001281147"/>
    </source>
</evidence>
<organism evidence="1 2">
    <name type="scientific">Vermiconidia calcicola</name>
    <dbReference type="NCBI Taxonomy" id="1690605"/>
    <lineage>
        <taxon>Eukaryota</taxon>
        <taxon>Fungi</taxon>
        <taxon>Dikarya</taxon>
        <taxon>Ascomycota</taxon>
        <taxon>Pezizomycotina</taxon>
        <taxon>Dothideomycetes</taxon>
        <taxon>Dothideomycetidae</taxon>
        <taxon>Mycosphaerellales</taxon>
        <taxon>Extremaceae</taxon>
        <taxon>Vermiconidia</taxon>
    </lineage>
</organism>
<keyword evidence="2" id="KW-1185">Reference proteome</keyword>
<evidence type="ECO:0000313" key="1">
    <source>
        <dbReference type="EMBL" id="KAK3724891.1"/>
    </source>
</evidence>
<sequence>MTEPHNTDASGTNEARSFKSAAEGQYRMEEDANVTDNSSFDEPATTTPADQKQEAAKIPPTSNTLGKRRRSSEETSTPVKQQQKLDTKDDIDDTPTPIAKKKAPIVKKGIARPVKRVKNGHDAPNARAKKAASTKIARADRVAKRAKAKRVKKSTDDEMGEA</sequence>